<feature type="compositionally biased region" description="Polar residues" evidence="1">
    <location>
        <begin position="117"/>
        <end position="126"/>
    </location>
</feature>
<dbReference type="Proteomes" id="UP000521943">
    <property type="component" value="Unassembled WGS sequence"/>
</dbReference>
<evidence type="ECO:0000256" key="1">
    <source>
        <dbReference type="SAM" id="MobiDB-lite"/>
    </source>
</evidence>
<feature type="region of interest" description="Disordered" evidence="1">
    <location>
        <begin position="30"/>
        <end position="77"/>
    </location>
</feature>
<proteinExistence type="predicted"/>
<keyword evidence="3" id="KW-1185">Reference proteome</keyword>
<protein>
    <submittedName>
        <fullName evidence="2">Uncharacterized protein</fullName>
    </submittedName>
</protein>
<feature type="compositionally biased region" description="Basic and acidic residues" evidence="1">
    <location>
        <begin position="127"/>
        <end position="136"/>
    </location>
</feature>
<feature type="compositionally biased region" description="Low complexity" evidence="1">
    <location>
        <begin position="211"/>
        <end position="226"/>
    </location>
</feature>
<feature type="region of interest" description="Disordered" evidence="1">
    <location>
        <begin position="114"/>
        <end position="226"/>
    </location>
</feature>
<organism evidence="2 3">
    <name type="scientific">Ephemerocybe angulata</name>
    <dbReference type="NCBI Taxonomy" id="980116"/>
    <lineage>
        <taxon>Eukaryota</taxon>
        <taxon>Fungi</taxon>
        <taxon>Dikarya</taxon>
        <taxon>Basidiomycota</taxon>
        <taxon>Agaricomycotina</taxon>
        <taxon>Agaricomycetes</taxon>
        <taxon>Agaricomycetidae</taxon>
        <taxon>Agaricales</taxon>
        <taxon>Agaricineae</taxon>
        <taxon>Psathyrellaceae</taxon>
        <taxon>Ephemerocybe</taxon>
    </lineage>
</organism>
<comment type="caution">
    <text evidence="2">The sequence shown here is derived from an EMBL/GenBank/DDBJ whole genome shotgun (WGS) entry which is preliminary data.</text>
</comment>
<sequence length="267" mass="28956">MEAGPTKPASPPLPILFLPSLPYPRVVAGLRPPSNIDHLADRSRNPTRYPARTPWNTSESRQLKGSHPSNSDSKIENGFIRSEPGLERPWGTIFGLVPSASNFDVEVVEDERIWQRGSPSDQSVSNFERRGREGKRARAPSVRHSTRRPSDQPMSNVAEGEDRRWVEGGGERWVTGGRGWGARFGDLSPHTNSSNEGDAELLPPPQRAPVQATQSTSTSTGTTLASTTQNLSTNVVHISDGTEECKTHALLLNAHLDSTLSSPGTAG</sequence>
<dbReference type="AlphaFoldDB" id="A0A8H6H5K1"/>
<feature type="compositionally biased region" description="Basic and acidic residues" evidence="1">
    <location>
        <begin position="160"/>
        <end position="170"/>
    </location>
</feature>
<reference evidence="2 3" key="1">
    <citation type="submission" date="2020-07" db="EMBL/GenBank/DDBJ databases">
        <title>Comparative genomics of pyrophilous fungi reveals a link between fire events and developmental genes.</title>
        <authorList>
            <consortium name="DOE Joint Genome Institute"/>
            <person name="Steindorff A.S."/>
            <person name="Carver A."/>
            <person name="Calhoun S."/>
            <person name="Stillman K."/>
            <person name="Liu H."/>
            <person name="Lipzen A."/>
            <person name="Pangilinan J."/>
            <person name="Labutti K."/>
            <person name="Bruns T.D."/>
            <person name="Grigoriev I.V."/>
        </authorList>
    </citation>
    <scope>NUCLEOTIDE SEQUENCE [LARGE SCALE GENOMIC DNA]</scope>
    <source>
        <strain evidence="2 3">CBS 144469</strain>
    </source>
</reference>
<accession>A0A8H6H5K1</accession>
<name>A0A8H6H5K1_9AGAR</name>
<evidence type="ECO:0000313" key="3">
    <source>
        <dbReference type="Proteomes" id="UP000521943"/>
    </source>
</evidence>
<dbReference type="OrthoDB" id="76293at2759"/>
<evidence type="ECO:0000313" key="2">
    <source>
        <dbReference type="EMBL" id="KAF6740863.1"/>
    </source>
</evidence>
<dbReference type="EMBL" id="JACGCI010000427">
    <property type="protein sequence ID" value="KAF6740863.1"/>
    <property type="molecule type" value="Genomic_DNA"/>
</dbReference>
<gene>
    <name evidence="2" type="ORF">DFP72DRAFT_1086703</name>
</gene>